<dbReference type="EMBL" id="ML119664">
    <property type="protein sequence ID" value="RPA83501.1"/>
    <property type="molecule type" value="Genomic_DNA"/>
</dbReference>
<feature type="compositionally biased region" description="Basic and acidic residues" evidence="1">
    <location>
        <begin position="165"/>
        <end position="176"/>
    </location>
</feature>
<accession>A0A3N4IH28</accession>
<organism evidence="2 3">
    <name type="scientific">Ascobolus immersus RN42</name>
    <dbReference type="NCBI Taxonomy" id="1160509"/>
    <lineage>
        <taxon>Eukaryota</taxon>
        <taxon>Fungi</taxon>
        <taxon>Dikarya</taxon>
        <taxon>Ascomycota</taxon>
        <taxon>Pezizomycotina</taxon>
        <taxon>Pezizomycetes</taxon>
        <taxon>Pezizales</taxon>
        <taxon>Ascobolaceae</taxon>
        <taxon>Ascobolus</taxon>
    </lineage>
</organism>
<dbReference type="AlphaFoldDB" id="A0A3N4IH28"/>
<keyword evidence="3" id="KW-1185">Reference proteome</keyword>
<feature type="compositionally biased region" description="Basic and acidic residues" evidence="1">
    <location>
        <begin position="140"/>
        <end position="153"/>
    </location>
</feature>
<sequence>MQDIITRKINTEGQPGFPKPKVPIRDTKAEKDWEATVILSECFESHYVVNKFQQAVPKKTKDWRQKLAERLREEFGWVEDKSKAKGKEKTAEEKERDREKVRREAAQSRDAVTIERVSGNVDAMEDVQPENRQGSSASQKEIDDRLKFKDQQHKQKGPIKRRRIRSTDPRLKKQSAEELQPQHYASSKKQTARVEEEDDMGLSDDELTRKREKEITEEELEAAWESTMRNAPDVDSDSDDDIKMPEPGDDPAVLVDLLESESESEDEYNEEGELKPKLRNAYDGYETFWKTICLIVSKTDEGAEYLEHQRTVARQVEINLMNMPNLNDGQPKDLWEEFGDFDLVTPEGRVVRDDLKAEEPSDDEDGM</sequence>
<feature type="compositionally biased region" description="Basic residues" evidence="1">
    <location>
        <begin position="154"/>
        <end position="164"/>
    </location>
</feature>
<feature type="compositionally biased region" description="Basic and acidic residues" evidence="1">
    <location>
        <begin position="1"/>
        <end position="10"/>
    </location>
</feature>
<evidence type="ECO:0000313" key="3">
    <source>
        <dbReference type="Proteomes" id="UP000275078"/>
    </source>
</evidence>
<dbReference type="Proteomes" id="UP000275078">
    <property type="component" value="Unassembled WGS sequence"/>
</dbReference>
<gene>
    <name evidence="2" type="ORF">BJ508DRAFT_66731</name>
</gene>
<feature type="region of interest" description="Disordered" evidence="1">
    <location>
        <begin position="78"/>
        <end position="253"/>
    </location>
</feature>
<name>A0A3N4IH28_ASCIM</name>
<protein>
    <submittedName>
        <fullName evidence="2">Uncharacterized protein</fullName>
    </submittedName>
</protein>
<feature type="compositionally biased region" description="Acidic residues" evidence="1">
    <location>
        <begin position="195"/>
        <end position="205"/>
    </location>
</feature>
<reference evidence="2 3" key="1">
    <citation type="journal article" date="2018" name="Nat. Ecol. Evol.">
        <title>Pezizomycetes genomes reveal the molecular basis of ectomycorrhizal truffle lifestyle.</title>
        <authorList>
            <person name="Murat C."/>
            <person name="Payen T."/>
            <person name="Noel B."/>
            <person name="Kuo A."/>
            <person name="Morin E."/>
            <person name="Chen J."/>
            <person name="Kohler A."/>
            <person name="Krizsan K."/>
            <person name="Balestrini R."/>
            <person name="Da Silva C."/>
            <person name="Montanini B."/>
            <person name="Hainaut M."/>
            <person name="Levati E."/>
            <person name="Barry K.W."/>
            <person name="Belfiori B."/>
            <person name="Cichocki N."/>
            <person name="Clum A."/>
            <person name="Dockter R.B."/>
            <person name="Fauchery L."/>
            <person name="Guy J."/>
            <person name="Iotti M."/>
            <person name="Le Tacon F."/>
            <person name="Lindquist E.A."/>
            <person name="Lipzen A."/>
            <person name="Malagnac F."/>
            <person name="Mello A."/>
            <person name="Molinier V."/>
            <person name="Miyauchi S."/>
            <person name="Poulain J."/>
            <person name="Riccioni C."/>
            <person name="Rubini A."/>
            <person name="Sitrit Y."/>
            <person name="Splivallo R."/>
            <person name="Traeger S."/>
            <person name="Wang M."/>
            <person name="Zifcakova L."/>
            <person name="Wipf D."/>
            <person name="Zambonelli A."/>
            <person name="Paolocci F."/>
            <person name="Nowrousian M."/>
            <person name="Ottonello S."/>
            <person name="Baldrian P."/>
            <person name="Spatafora J.W."/>
            <person name="Henrissat B."/>
            <person name="Nagy L.G."/>
            <person name="Aury J.M."/>
            <person name="Wincker P."/>
            <person name="Grigoriev I.V."/>
            <person name="Bonfante P."/>
            <person name="Martin F.M."/>
        </authorList>
    </citation>
    <scope>NUCLEOTIDE SEQUENCE [LARGE SCALE GENOMIC DNA]</scope>
    <source>
        <strain evidence="2 3">RN42</strain>
    </source>
</reference>
<feature type="compositionally biased region" description="Basic and acidic residues" evidence="1">
    <location>
        <begin position="78"/>
        <end position="107"/>
    </location>
</feature>
<evidence type="ECO:0000256" key="1">
    <source>
        <dbReference type="SAM" id="MobiDB-lite"/>
    </source>
</evidence>
<proteinExistence type="predicted"/>
<feature type="compositionally biased region" description="Polar residues" evidence="1">
    <location>
        <begin position="130"/>
        <end position="139"/>
    </location>
</feature>
<feature type="region of interest" description="Disordered" evidence="1">
    <location>
        <begin position="1"/>
        <end position="24"/>
    </location>
</feature>
<evidence type="ECO:0000313" key="2">
    <source>
        <dbReference type="EMBL" id="RPA83501.1"/>
    </source>
</evidence>